<evidence type="ECO:0000259" key="2">
    <source>
        <dbReference type="Pfam" id="PF00892"/>
    </source>
</evidence>
<name>A0A3M3F229_9PSED</name>
<comment type="caution">
    <text evidence="3">The sequence shown here is derived from an EMBL/GenBank/DDBJ whole genome shotgun (WGS) entry which is preliminary data.</text>
</comment>
<feature type="transmembrane region" description="Helical" evidence="1">
    <location>
        <begin position="20"/>
        <end position="39"/>
    </location>
</feature>
<feature type="transmembrane region" description="Helical" evidence="1">
    <location>
        <begin position="51"/>
        <end position="74"/>
    </location>
</feature>
<accession>A0A3M3F229</accession>
<protein>
    <recommendedName>
        <fullName evidence="2">EamA domain-containing protein</fullName>
    </recommendedName>
</protein>
<feature type="transmembrane region" description="Helical" evidence="1">
    <location>
        <begin position="254"/>
        <end position="275"/>
    </location>
</feature>
<organism evidence="3 4">
    <name type="scientific">Pseudomonas corrugata</name>
    <dbReference type="NCBI Taxonomy" id="47879"/>
    <lineage>
        <taxon>Bacteria</taxon>
        <taxon>Pseudomonadati</taxon>
        <taxon>Pseudomonadota</taxon>
        <taxon>Gammaproteobacteria</taxon>
        <taxon>Pseudomonadales</taxon>
        <taxon>Pseudomonadaceae</taxon>
        <taxon>Pseudomonas</taxon>
    </lineage>
</organism>
<dbReference type="GO" id="GO:0016020">
    <property type="term" value="C:membrane"/>
    <property type="evidence" value="ECO:0007669"/>
    <property type="project" value="InterPro"/>
</dbReference>
<feature type="domain" description="EamA" evidence="2">
    <location>
        <begin position="18"/>
        <end position="152"/>
    </location>
</feature>
<dbReference type="SUPFAM" id="SSF103481">
    <property type="entry name" value="Multidrug resistance efflux transporter EmrE"/>
    <property type="match status" value="2"/>
</dbReference>
<feature type="transmembrane region" description="Helical" evidence="1">
    <location>
        <begin position="80"/>
        <end position="98"/>
    </location>
</feature>
<dbReference type="Pfam" id="PF00892">
    <property type="entry name" value="EamA"/>
    <property type="match status" value="2"/>
</dbReference>
<feature type="transmembrane region" description="Helical" evidence="1">
    <location>
        <begin position="228"/>
        <end position="248"/>
    </location>
</feature>
<dbReference type="InterPro" id="IPR000620">
    <property type="entry name" value="EamA_dom"/>
</dbReference>
<evidence type="ECO:0000313" key="4">
    <source>
        <dbReference type="Proteomes" id="UP000270661"/>
    </source>
</evidence>
<dbReference type="OrthoDB" id="6977095at2"/>
<gene>
    <name evidence="3" type="ORF">ALQ77_01995</name>
</gene>
<keyword evidence="1" id="KW-1133">Transmembrane helix</keyword>
<feature type="transmembrane region" description="Helical" evidence="1">
    <location>
        <begin position="195"/>
        <end position="216"/>
    </location>
</feature>
<proteinExistence type="predicted"/>
<keyword evidence="1" id="KW-0472">Membrane</keyword>
<keyword evidence="4" id="KW-1185">Reference proteome</keyword>
<dbReference type="EMBL" id="RBOJ01000002">
    <property type="protein sequence ID" value="RMM55938.1"/>
    <property type="molecule type" value="Genomic_DNA"/>
</dbReference>
<feature type="domain" description="EamA" evidence="2">
    <location>
        <begin position="165"/>
        <end position="299"/>
    </location>
</feature>
<dbReference type="InterPro" id="IPR037185">
    <property type="entry name" value="EmrE-like"/>
</dbReference>
<dbReference type="Proteomes" id="UP000270661">
    <property type="component" value="Unassembled WGS sequence"/>
</dbReference>
<dbReference type="Gene3D" id="1.10.3730.20">
    <property type="match status" value="2"/>
</dbReference>
<keyword evidence="1" id="KW-0812">Transmembrane</keyword>
<dbReference type="STRING" id="47879.AXG94_00825"/>
<dbReference type="AlphaFoldDB" id="A0A3M3F229"/>
<feature type="transmembrane region" description="Helical" evidence="1">
    <location>
        <begin position="110"/>
        <end position="129"/>
    </location>
</feature>
<evidence type="ECO:0000313" key="3">
    <source>
        <dbReference type="EMBL" id="RMM55938.1"/>
    </source>
</evidence>
<reference evidence="3 4" key="1">
    <citation type="submission" date="2018-08" db="EMBL/GenBank/DDBJ databases">
        <title>Recombination of ecologically and evolutionarily significant loci maintains genetic cohesion in the Pseudomonas syringae species complex.</title>
        <authorList>
            <person name="Dillon M."/>
            <person name="Thakur S."/>
            <person name="Almeida R.N.D."/>
            <person name="Weir B.S."/>
            <person name="Guttman D.S."/>
        </authorList>
    </citation>
    <scope>NUCLEOTIDE SEQUENCE [LARGE SCALE GENOMIC DNA]</scope>
    <source>
        <strain evidence="3 4">NCPPB2445</strain>
    </source>
</reference>
<evidence type="ECO:0000256" key="1">
    <source>
        <dbReference type="SAM" id="Phobius"/>
    </source>
</evidence>
<sequence>MAKMAGLMRLLELLCMDSGVFGGLMVMLCWGISDFIQSLMIRQLGTAKTMLVRNVFTFAVALLLGVYLITFQQLRFDADAVLIITCSSVAYVSGYYFYMRGCEVGNLSLVSPIASTYSLVTIFFSIIFLRESLAPIAWLAVLIIFIGIVMTSGNIFQSLRGGSQGFLQAILAMVGFGVAFFILGFSAKALDVTNAFFYSALTQAVLFTALALSRNGRLEKGDLTRRRGWYFLTHSLLVNAGWVFYIFASKVGELSLVTPISSVYSGVTVLLAIAIYREITTLGQKVGIGTVLVGVFLLSYK</sequence>
<feature type="transmembrane region" description="Helical" evidence="1">
    <location>
        <begin position="135"/>
        <end position="153"/>
    </location>
</feature>
<feature type="transmembrane region" description="Helical" evidence="1">
    <location>
        <begin position="165"/>
        <end position="183"/>
    </location>
</feature>